<proteinExistence type="predicted"/>
<organism evidence="1 2">
    <name type="scientific">Ectopseudomonas mendocina</name>
    <name type="common">Pseudomonas mendocina</name>
    <dbReference type="NCBI Taxonomy" id="300"/>
    <lineage>
        <taxon>Bacteria</taxon>
        <taxon>Pseudomonadati</taxon>
        <taxon>Pseudomonadota</taxon>
        <taxon>Gammaproteobacteria</taxon>
        <taxon>Pseudomonadales</taxon>
        <taxon>Pseudomonadaceae</taxon>
        <taxon>Ectopseudomonas</taxon>
    </lineage>
</organism>
<evidence type="ECO:0000313" key="2">
    <source>
        <dbReference type="Proteomes" id="UP000317327"/>
    </source>
</evidence>
<comment type="caution">
    <text evidence="1">The sequence shown here is derived from an EMBL/GenBank/DDBJ whole genome shotgun (WGS) entry which is preliminary data.</text>
</comment>
<protein>
    <submittedName>
        <fullName evidence="1">Uncharacterized protein</fullName>
    </submittedName>
</protein>
<gene>
    <name evidence="1" type="ORF">EQ836_07870</name>
</gene>
<evidence type="ECO:0000313" key="1">
    <source>
        <dbReference type="EMBL" id="TRO19430.1"/>
    </source>
</evidence>
<dbReference type="Proteomes" id="UP000317327">
    <property type="component" value="Unassembled WGS sequence"/>
</dbReference>
<sequence length="67" mass="7255">MPLTLNAQHHKRENLPPIVCVMGGSSITGISGYFTAAQLRALARQLITIANDSDQGETRPVTYTAEE</sequence>
<accession>A0ABD7RX93</accession>
<reference evidence="1 2" key="1">
    <citation type="submission" date="2019-01" db="EMBL/GenBank/DDBJ databases">
        <title>Whole genome shotgun sequencing of Pseudomonas spp. isolated by its ability to degrade furfural.</title>
        <authorList>
            <person name="Donoso R."/>
            <person name="Farkas C."/>
            <person name="Villegas P."/>
            <person name="Gonzales-Toro F."/>
            <person name="Guajardo-Parra M."/>
            <person name="Araya-Nail M."/>
            <person name="Morgante V."/>
            <person name="Perez-Pantoja D."/>
        </authorList>
    </citation>
    <scope>NUCLEOTIDE SEQUENCE [LARGE SCALE GENOMIC DNA]</scope>
    <source>
        <strain evidence="1 2">VN231</strain>
    </source>
</reference>
<dbReference type="AlphaFoldDB" id="A0ABD7RX93"/>
<dbReference type="EMBL" id="SCFV01000003">
    <property type="protein sequence ID" value="TRO19430.1"/>
    <property type="molecule type" value="Genomic_DNA"/>
</dbReference>
<dbReference type="RefSeq" id="WP_143500973.1">
    <property type="nucleotide sequence ID" value="NZ_SCFV01000003.1"/>
</dbReference>
<name>A0ABD7RX93_ECTME</name>